<evidence type="ECO:0000313" key="3">
    <source>
        <dbReference type="Proteomes" id="UP001146793"/>
    </source>
</evidence>
<feature type="compositionally biased region" description="Basic and acidic residues" evidence="1">
    <location>
        <begin position="596"/>
        <end position="606"/>
    </location>
</feature>
<proteinExistence type="predicted"/>
<accession>A0AAV8A1Q1</accession>
<feature type="compositionally biased region" description="Basic residues" evidence="1">
    <location>
        <begin position="126"/>
        <end position="135"/>
    </location>
</feature>
<organism evidence="2 3">
    <name type="scientific">Anaeramoeba flamelloides</name>
    <dbReference type="NCBI Taxonomy" id="1746091"/>
    <lineage>
        <taxon>Eukaryota</taxon>
        <taxon>Metamonada</taxon>
        <taxon>Anaeramoebidae</taxon>
        <taxon>Anaeramoeba</taxon>
    </lineage>
</organism>
<feature type="region of interest" description="Disordered" evidence="1">
    <location>
        <begin position="583"/>
        <end position="606"/>
    </location>
</feature>
<evidence type="ECO:0000313" key="2">
    <source>
        <dbReference type="EMBL" id="KAJ3446767.1"/>
    </source>
</evidence>
<feature type="compositionally biased region" description="Basic and acidic residues" evidence="1">
    <location>
        <begin position="234"/>
        <end position="246"/>
    </location>
</feature>
<dbReference type="GO" id="GO:0005634">
    <property type="term" value="C:nucleus"/>
    <property type="evidence" value="ECO:0007669"/>
    <property type="project" value="TreeGrafter"/>
</dbReference>
<dbReference type="EMBL" id="JANTQA010000019">
    <property type="protein sequence ID" value="KAJ3446767.1"/>
    <property type="molecule type" value="Genomic_DNA"/>
</dbReference>
<sequence>MNKIVCIGLPKSSQTALTKKLKKKKFDVKVLKKAKQKECLCVICKKSFDKIKDLRTIYPNSKLIVYSRTSNKKEQEKILKKIQSKCDKISFNPKEVVKYCLAKQNEKQKKETLKYCVAKQNEKQKKETHKKKNKDKKQDKKDNKKKDKKKDTKKEKEKVKKKKKDEENPKSQAQKKDKKKKKKKIKYQFQPQKDQGKNKDQTKSSKTSTESESRKEEKGEKKNKKKKNKKKKKKNEEKPKSQAQKKDKIKSKHKDSTSENMEKENEKTNKKKKKNKKKNKENSKKKKKKKSPIVYWVTNKNYIDFIQHFSKFNIEIILDSKLENCFSRIKKNDSSIKMIILDMSTIRDKSILKKLDKIPINIVIIDYLDQNFRKQLEFSLRNLPVIKAKNLENIERIIHKYCNTKTPHDYDNLFTYDPNIFLTHKEKFVTVWYDVDRGKIEKFLLKIRERNICVQYFNNLQDTLTFVRKYMGKVSSIITSIYPIENNNFAEKINKINPKIDLFVFSLRASKSREITQQLKLKGATFIAPNDESLITAIEILHNYLNFINCIPRSNGHLRLSFNNENLSLQKKKKNDNNIAKKLSTVKKSSPNSDVDTSKDLNKNKDHNSEVYSLSFSDTDPGISLITSSHSSSRSSSGSSSSSNNKGESIPYGNKKQISLSSSSTNSNSNSNSDANSVSSSSSKSD</sequence>
<evidence type="ECO:0000256" key="1">
    <source>
        <dbReference type="SAM" id="MobiDB-lite"/>
    </source>
</evidence>
<feature type="compositionally biased region" description="Basic and acidic residues" evidence="1">
    <location>
        <begin position="136"/>
        <end position="169"/>
    </location>
</feature>
<feature type="compositionally biased region" description="Basic residues" evidence="1">
    <location>
        <begin position="221"/>
        <end position="233"/>
    </location>
</feature>
<feature type="compositionally biased region" description="Low complexity" evidence="1">
    <location>
        <begin position="628"/>
        <end position="643"/>
    </location>
</feature>
<gene>
    <name evidence="2" type="ORF">M0812_08097</name>
</gene>
<feature type="compositionally biased region" description="Polar residues" evidence="1">
    <location>
        <begin position="586"/>
        <end position="595"/>
    </location>
</feature>
<protein>
    <submittedName>
        <fullName evidence="2">Serine/threonine-protein phosphatase 1 regulatory subunit</fullName>
    </submittedName>
</protein>
<name>A0AAV8A1Q1_9EUKA</name>
<feature type="region of interest" description="Disordered" evidence="1">
    <location>
        <begin position="625"/>
        <end position="686"/>
    </location>
</feature>
<feature type="region of interest" description="Disordered" evidence="1">
    <location>
        <begin position="121"/>
        <end position="290"/>
    </location>
</feature>
<feature type="compositionally biased region" description="Basic residues" evidence="1">
    <location>
        <begin position="269"/>
        <end position="290"/>
    </location>
</feature>
<comment type="caution">
    <text evidence="2">The sequence shown here is derived from an EMBL/GenBank/DDBJ whole genome shotgun (WGS) entry which is preliminary data.</text>
</comment>
<feature type="compositionally biased region" description="Basic and acidic residues" evidence="1">
    <location>
        <begin position="254"/>
        <end position="268"/>
    </location>
</feature>
<dbReference type="PANTHER" id="PTHR36562">
    <property type="entry name" value="SERINE/ARGININE REPETITIVE MATRIX 2"/>
    <property type="match status" value="1"/>
</dbReference>
<dbReference type="PANTHER" id="PTHR36562:SF5">
    <property type="entry name" value="SERINE_ARGININE REPETITIVE MATRIX 2"/>
    <property type="match status" value="1"/>
</dbReference>
<feature type="compositionally biased region" description="Low complexity" evidence="1">
    <location>
        <begin position="659"/>
        <end position="686"/>
    </location>
</feature>
<reference evidence="2" key="1">
    <citation type="submission" date="2022-08" db="EMBL/GenBank/DDBJ databases">
        <title>Novel sulphate-reducing endosymbionts in the free-living metamonad Anaeramoeba.</title>
        <authorList>
            <person name="Jerlstrom-Hultqvist J."/>
            <person name="Cepicka I."/>
            <person name="Gallot-Lavallee L."/>
            <person name="Salas-Leiva D."/>
            <person name="Curtis B.A."/>
            <person name="Zahonova K."/>
            <person name="Pipaliya S."/>
            <person name="Dacks J."/>
            <person name="Roger A.J."/>
        </authorList>
    </citation>
    <scope>NUCLEOTIDE SEQUENCE</scope>
    <source>
        <strain evidence="2">Busselton2</strain>
    </source>
</reference>
<dbReference type="AlphaFoldDB" id="A0AAV8A1Q1"/>
<dbReference type="InterPro" id="IPR051372">
    <property type="entry name" value="CWC21"/>
</dbReference>
<feature type="compositionally biased region" description="Basic residues" evidence="1">
    <location>
        <begin position="176"/>
        <end position="186"/>
    </location>
</feature>
<dbReference type="Proteomes" id="UP001146793">
    <property type="component" value="Unassembled WGS sequence"/>
</dbReference>
<feature type="compositionally biased region" description="Basic and acidic residues" evidence="1">
    <location>
        <begin position="194"/>
        <end position="220"/>
    </location>
</feature>